<organism evidence="2 3">
    <name type="scientific">Shigella flexneri CDC 796-83</name>
    <dbReference type="NCBI Taxonomy" id="945360"/>
    <lineage>
        <taxon>Bacteria</taxon>
        <taxon>Pseudomonadati</taxon>
        <taxon>Pseudomonadota</taxon>
        <taxon>Gammaproteobacteria</taxon>
        <taxon>Enterobacterales</taxon>
        <taxon>Enterobacteriaceae</taxon>
        <taxon>Shigella</taxon>
    </lineage>
</organism>
<dbReference type="AlphaFoldDB" id="A0A6N3QHC1"/>
<gene>
    <name evidence="2" type="ORF">SGF_03745</name>
</gene>
<evidence type="ECO:0000313" key="3">
    <source>
        <dbReference type="Proteomes" id="UP000003302"/>
    </source>
</evidence>
<dbReference type="Proteomes" id="UP000003302">
    <property type="component" value="Unassembled WGS sequence"/>
</dbReference>
<dbReference type="EMBL" id="AERO01000148">
    <property type="protein sequence ID" value="EFW58879.1"/>
    <property type="molecule type" value="Genomic_DNA"/>
</dbReference>
<feature type="compositionally biased region" description="Polar residues" evidence="1">
    <location>
        <begin position="40"/>
        <end position="53"/>
    </location>
</feature>
<protein>
    <submittedName>
        <fullName evidence="2">Uncharacterized protein</fullName>
    </submittedName>
</protein>
<evidence type="ECO:0000313" key="2">
    <source>
        <dbReference type="EMBL" id="EFW58879.1"/>
    </source>
</evidence>
<reference evidence="2 3" key="1">
    <citation type="submission" date="2011-01" db="EMBL/GenBank/DDBJ databases">
        <title>Shigella flexneri CDC 796-83 whole genome shotgun sequencing project.</title>
        <authorList>
            <person name="Mane S.P."/>
            <person name="Sobral B.W."/>
            <person name="Cebula T."/>
            <person name="Chertkov O."/>
            <person name="Munk A.C."/>
            <person name="Tapia R."/>
            <person name="Green L."/>
            <person name="Rogers Y."/>
            <person name="Detter J.C."/>
            <person name="Bruce D."/>
            <person name="Brettin T.S."/>
        </authorList>
    </citation>
    <scope>NUCLEOTIDE SEQUENCE [LARGE SCALE GENOMIC DNA]</scope>
    <source>
        <strain evidence="2 3">CDC 796-83</strain>
    </source>
</reference>
<sequence length="53" mass="5939">MTEYKAHDCSKRPDQTRSQPGAWSGQIAQHGKVPEEDLQQRGNITEDLNINCG</sequence>
<evidence type="ECO:0000256" key="1">
    <source>
        <dbReference type="SAM" id="MobiDB-lite"/>
    </source>
</evidence>
<feature type="compositionally biased region" description="Basic and acidic residues" evidence="1">
    <location>
        <begin position="1"/>
        <end position="15"/>
    </location>
</feature>
<accession>A0A6N3QHC1</accession>
<name>A0A6N3QHC1_SHIFL</name>
<feature type="region of interest" description="Disordered" evidence="1">
    <location>
        <begin position="1"/>
        <end position="53"/>
    </location>
</feature>
<proteinExistence type="predicted"/>
<comment type="caution">
    <text evidence="2">The sequence shown here is derived from an EMBL/GenBank/DDBJ whole genome shotgun (WGS) entry which is preliminary data.</text>
</comment>